<dbReference type="InterPro" id="IPR001882">
    <property type="entry name" value="Biotin_BS"/>
</dbReference>
<dbReference type="eggNOG" id="COG0511">
    <property type="taxonomic scope" value="Bacteria"/>
</dbReference>
<dbReference type="PROSITE" id="PS50968">
    <property type="entry name" value="BIOTINYL_LIPOYL"/>
    <property type="match status" value="1"/>
</dbReference>
<keyword evidence="8 9" id="KW-0092">Biotin</keyword>
<accession>A1BD26</accession>
<dbReference type="Pfam" id="PF00364">
    <property type="entry name" value="Biotin_lipoyl"/>
    <property type="match status" value="1"/>
</dbReference>
<reference evidence="12 13" key="1">
    <citation type="submission" date="2006-12" db="EMBL/GenBank/DDBJ databases">
        <title>Complete sequence of Chlorobium phaeobacteroides DSM 266.</title>
        <authorList>
            <consortium name="US DOE Joint Genome Institute"/>
            <person name="Copeland A."/>
            <person name="Lucas S."/>
            <person name="Lapidus A."/>
            <person name="Barry K."/>
            <person name="Detter J.C."/>
            <person name="Glavina del Rio T."/>
            <person name="Hammon N."/>
            <person name="Israni S."/>
            <person name="Pitluck S."/>
            <person name="Goltsman E."/>
            <person name="Schmutz J."/>
            <person name="Larimer F."/>
            <person name="Land M."/>
            <person name="Hauser L."/>
            <person name="Mikhailova N."/>
            <person name="Li T."/>
            <person name="Overmann J."/>
            <person name="Bryant D.A."/>
            <person name="Richardson P."/>
        </authorList>
    </citation>
    <scope>NUCLEOTIDE SEQUENCE [LARGE SCALE GENOMIC DNA]</scope>
    <source>
        <strain evidence="12 13">DSM 266</strain>
    </source>
</reference>
<evidence type="ECO:0000256" key="2">
    <source>
        <dbReference type="ARBA" id="ARBA00005194"/>
    </source>
</evidence>
<organism evidence="12 13">
    <name type="scientific">Chlorobium phaeobacteroides (strain DSM 266 / SMG 266 / 2430)</name>
    <dbReference type="NCBI Taxonomy" id="290317"/>
    <lineage>
        <taxon>Bacteria</taxon>
        <taxon>Pseudomonadati</taxon>
        <taxon>Chlorobiota</taxon>
        <taxon>Chlorobiia</taxon>
        <taxon>Chlorobiales</taxon>
        <taxon>Chlorobiaceae</taxon>
        <taxon>Chlorobium/Pelodictyon group</taxon>
        <taxon>Chlorobium</taxon>
    </lineage>
</organism>
<name>A1BD26_CHLPD</name>
<dbReference type="Gene3D" id="2.40.50.100">
    <property type="match status" value="1"/>
</dbReference>
<evidence type="ECO:0000259" key="11">
    <source>
        <dbReference type="PROSITE" id="PS50968"/>
    </source>
</evidence>
<dbReference type="GO" id="GO:0006633">
    <property type="term" value="P:fatty acid biosynthetic process"/>
    <property type="evidence" value="ECO:0007669"/>
    <property type="project" value="UniProtKB-UniPathway"/>
</dbReference>
<comment type="function">
    <text evidence="1 9">This protein is a component of the acetyl coenzyme A carboxylase complex; first, biotin carboxylase catalyzes the carboxylation of the carrier protein and then the transcarboxylase transfers the carboxyl group to form malonyl-CoA.</text>
</comment>
<dbReference type="NCBIfam" id="TIGR00531">
    <property type="entry name" value="BCCP"/>
    <property type="match status" value="1"/>
</dbReference>
<comment type="pathway">
    <text evidence="2 9">Lipid metabolism; fatty acid biosynthesis.</text>
</comment>
<evidence type="ECO:0000256" key="1">
    <source>
        <dbReference type="ARBA" id="ARBA00003761"/>
    </source>
</evidence>
<evidence type="ECO:0000313" key="12">
    <source>
        <dbReference type="EMBL" id="ABL64303.1"/>
    </source>
</evidence>
<evidence type="ECO:0000256" key="8">
    <source>
        <dbReference type="ARBA" id="ARBA00023267"/>
    </source>
</evidence>
<protein>
    <recommendedName>
        <fullName evidence="3 9">Biotin carboxyl carrier protein of acetyl-CoA carboxylase</fullName>
    </recommendedName>
</protein>
<dbReference type="UniPathway" id="UPA00094"/>
<dbReference type="InterPro" id="IPR000089">
    <property type="entry name" value="Biotin_lipoyl"/>
</dbReference>
<dbReference type="HOGENOM" id="CLU_016733_3_1_10"/>
<dbReference type="InterPro" id="IPR011053">
    <property type="entry name" value="Single_hybrid_motif"/>
</dbReference>
<feature type="region of interest" description="Disordered" evidence="10">
    <location>
        <begin position="50"/>
        <end position="78"/>
    </location>
</feature>
<feature type="compositionally biased region" description="Polar residues" evidence="10">
    <location>
        <begin position="50"/>
        <end position="70"/>
    </location>
</feature>
<dbReference type="KEGG" id="cph:Cpha266_0236"/>
<dbReference type="EMBL" id="CP000492">
    <property type="protein sequence ID" value="ABL64303.1"/>
    <property type="molecule type" value="Genomic_DNA"/>
</dbReference>
<evidence type="ECO:0000256" key="7">
    <source>
        <dbReference type="ARBA" id="ARBA00023160"/>
    </source>
</evidence>
<evidence type="ECO:0000256" key="9">
    <source>
        <dbReference type="RuleBase" id="RU364072"/>
    </source>
</evidence>
<feature type="domain" description="Lipoyl-binding" evidence="11">
    <location>
        <begin position="87"/>
        <end position="163"/>
    </location>
</feature>
<dbReference type="PRINTS" id="PR01071">
    <property type="entry name" value="ACOABIOTINCC"/>
</dbReference>
<dbReference type="OrthoDB" id="9811735at2"/>
<evidence type="ECO:0000256" key="10">
    <source>
        <dbReference type="SAM" id="MobiDB-lite"/>
    </source>
</evidence>
<evidence type="ECO:0000256" key="3">
    <source>
        <dbReference type="ARBA" id="ARBA00017562"/>
    </source>
</evidence>
<dbReference type="STRING" id="290317.Cpha266_0236"/>
<dbReference type="FunFam" id="2.40.50.100:FF:000003">
    <property type="entry name" value="Acetyl-CoA carboxylase biotin carboxyl carrier protein"/>
    <property type="match status" value="1"/>
</dbReference>
<sequence>MNLNEIKQLIDIVNSSDLQEAIIEEGDFKITLRRHPIAGLSYLQPAEQQNAPYSVTPPSLSREVASQTPESVAAPAANPKAEPMAGLIDVCSPIVGTFYRSSSPDAPAFVNINDTVNKGDVLCIIEAMKLMNEIEAEMSGTIVEILVENGHPVEYDQPLFRIKP</sequence>
<gene>
    <name evidence="12" type="ordered locus">Cpha266_0236</name>
</gene>
<keyword evidence="6 9" id="KW-0443">Lipid metabolism</keyword>
<dbReference type="PANTHER" id="PTHR45266:SF3">
    <property type="entry name" value="OXALOACETATE DECARBOXYLASE ALPHA CHAIN"/>
    <property type="match status" value="1"/>
</dbReference>
<dbReference type="InterPro" id="IPR001249">
    <property type="entry name" value="AcCoA_biotinCC"/>
</dbReference>
<evidence type="ECO:0000256" key="5">
    <source>
        <dbReference type="ARBA" id="ARBA00022832"/>
    </source>
</evidence>
<dbReference type="PANTHER" id="PTHR45266">
    <property type="entry name" value="OXALOACETATE DECARBOXYLASE ALPHA CHAIN"/>
    <property type="match status" value="1"/>
</dbReference>
<evidence type="ECO:0000313" key="13">
    <source>
        <dbReference type="Proteomes" id="UP000008701"/>
    </source>
</evidence>
<keyword evidence="5 9" id="KW-0276">Fatty acid metabolism</keyword>
<keyword evidence="7 9" id="KW-0275">Fatty acid biosynthesis</keyword>
<dbReference type="RefSeq" id="WP_011744143.1">
    <property type="nucleotide sequence ID" value="NC_008639.1"/>
</dbReference>
<dbReference type="Proteomes" id="UP000008701">
    <property type="component" value="Chromosome"/>
</dbReference>
<evidence type="ECO:0000256" key="4">
    <source>
        <dbReference type="ARBA" id="ARBA00022516"/>
    </source>
</evidence>
<dbReference type="AlphaFoldDB" id="A1BD26"/>
<keyword evidence="4 9" id="KW-0444">Lipid biosynthesis</keyword>
<dbReference type="CDD" id="cd06850">
    <property type="entry name" value="biotinyl_domain"/>
    <property type="match status" value="1"/>
</dbReference>
<dbReference type="InterPro" id="IPR050709">
    <property type="entry name" value="Biotin_Carboxyl_Carrier/Decarb"/>
</dbReference>
<dbReference type="SUPFAM" id="SSF51230">
    <property type="entry name" value="Single hybrid motif"/>
    <property type="match status" value="1"/>
</dbReference>
<evidence type="ECO:0000256" key="6">
    <source>
        <dbReference type="ARBA" id="ARBA00023098"/>
    </source>
</evidence>
<dbReference type="GO" id="GO:0009317">
    <property type="term" value="C:acetyl-CoA carboxylase complex"/>
    <property type="evidence" value="ECO:0007669"/>
    <property type="project" value="InterPro"/>
</dbReference>
<keyword evidence="13" id="KW-1185">Reference proteome</keyword>
<dbReference type="GO" id="GO:0003989">
    <property type="term" value="F:acetyl-CoA carboxylase activity"/>
    <property type="evidence" value="ECO:0007669"/>
    <property type="project" value="InterPro"/>
</dbReference>
<dbReference type="PROSITE" id="PS00188">
    <property type="entry name" value="BIOTIN"/>
    <property type="match status" value="1"/>
</dbReference>
<proteinExistence type="predicted"/>